<dbReference type="AlphaFoldDB" id="A0A2T0PVR2"/>
<reference evidence="1 2" key="1">
    <citation type="submission" date="2018-03" db="EMBL/GenBank/DDBJ databases">
        <title>Genomic Encyclopedia of Archaeal and Bacterial Type Strains, Phase II (KMG-II): from individual species to whole genera.</title>
        <authorList>
            <person name="Goeker M."/>
        </authorList>
    </citation>
    <scope>NUCLEOTIDE SEQUENCE [LARGE SCALE GENOMIC DNA]</scope>
    <source>
        <strain evidence="1 2">DSM 45601</strain>
    </source>
</reference>
<sequence>MANQPLYTLIDGEPVLSHEAVALLIDMPPETVRAEWQRQAAQGEPGMTLPDSWVKRGKRIRKEVAAALGHEPGMKEAVDHLAAKARAS</sequence>
<evidence type="ECO:0000313" key="1">
    <source>
        <dbReference type="EMBL" id="PRX95597.1"/>
    </source>
</evidence>
<gene>
    <name evidence="1" type="ORF">CLV72_109206</name>
</gene>
<dbReference type="RefSeq" id="WP_106251811.1">
    <property type="nucleotide sequence ID" value="NZ_PVZC01000009.1"/>
</dbReference>
<keyword evidence="2" id="KW-1185">Reference proteome</keyword>
<proteinExistence type="predicted"/>
<evidence type="ECO:0000313" key="2">
    <source>
        <dbReference type="Proteomes" id="UP000237846"/>
    </source>
</evidence>
<organism evidence="1 2">
    <name type="scientific">Allonocardiopsis opalescens</name>
    <dbReference type="NCBI Taxonomy" id="1144618"/>
    <lineage>
        <taxon>Bacteria</taxon>
        <taxon>Bacillati</taxon>
        <taxon>Actinomycetota</taxon>
        <taxon>Actinomycetes</taxon>
        <taxon>Streptosporangiales</taxon>
        <taxon>Allonocardiopsis</taxon>
    </lineage>
</organism>
<comment type="caution">
    <text evidence="1">The sequence shown here is derived from an EMBL/GenBank/DDBJ whole genome shotgun (WGS) entry which is preliminary data.</text>
</comment>
<dbReference type="Proteomes" id="UP000237846">
    <property type="component" value="Unassembled WGS sequence"/>
</dbReference>
<dbReference type="OrthoDB" id="3542942at2"/>
<protein>
    <submittedName>
        <fullName evidence="1">Uncharacterized protein</fullName>
    </submittedName>
</protein>
<name>A0A2T0PVR2_9ACTN</name>
<accession>A0A2T0PVR2</accession>
<dbReference type="EMBL" id="PVZC01000009">
    <property type="protein sequence ID" value="PRX95597.1"/>
    <property type="molecule type" value="Genomic_DNA"/>
</dbReference>